<keyword evidence="1" id="KW-0472">Membrane</keyword>
<protein>
    <submittedName>
        <fullName evidence="2">Uncharacterized protein</fullName>
    </submittedName>
</protein>
<accession>A0A951MCF1</accession>
<name>A0A951MCF1_9BACT</name>
<keyword evidence="3" id="KW-1185">Reference proteome</keyword>
<reference evidence="2 3" key="1">
    <citation type="journal article" date="2020" name="Syst. Appl. Microbiol.">
        <title>Arthrospiribacter ruber gen. nov., sp. nov., a novel bacterium isolated from Arthrospira cultures.</title>
        <authorList>
            <person name="Waleron M."/>
            <person name="Misztak A."/>
            <person name="Waleron M.M."/>
            <person name="Furmaniak M."/>
            <person name="Mrozik A."/>
            <person name="Waleron K."/>
        </authorList>
    </citation>
    <scope>NUCLEOTIDE SEQUENCE [LARGE SCALE GENOMIC DNA]</scope>
    <source>
        <strain evidence="2 3">DPMB0001</strain>
    </source>
</reference>
<dbReference type="Proteomes" id="UP000727490">
    <property type="component" value="Unassembled WGS sequence"/>
</dbReference>
<comment type="caution">
    <text evidence="2">The sequence shown here is derived from an EMBL/GenBank/DDBJ whole genome shotgun (WGS) entry which is preliminary data.</text>
</comment>
<keyword evidence="1" id="KW-0812">Transmembrane</keyword>
<evidence type="ECO:0000313" key="3">
    <source>
        <dbReference type="Proteomes" id="UP000727490"/>
    </source>
</evidence>
<dbReference type="EMBL" id="RPHB01000002">
    <property type="protein sequence ID" value="MBW3466855.1"/>
    <property type="molecule type" value="Genomic_DNA"/>
</dbReference>
<proteinExistence type="predicted"/>
<dbReference type="RefSeq" id="WP_219287071.1">
    <property type="nucleotide sequence ID" value="NZ_RPHB01000002.1"/>
</dbReference>
<feature type="transmembrane region" description="Helical" evidence="1">
    <location>
        <begin position="20"/>
        <end position="39"/>
    </location>
</feature>
<organism evidence="2 3">
    <name type="scientific">Arthrospiribacter ruber</name>
    <dbReference type="NCBI Taxonomy" id="2487934"/>
    <lineage>
        <taxon>Bacteria</taxon>
        <taxon>Pseudomonadati</taxon>
        <taxon>Bacteroidota</taxon>
        <taxon>Cytophagia</taxon>
        <taxon>Cytophagales</taxon>
        <taxon>Cyclobacteriaceae</taxon>
        <taxon>Arthrospiribacter</taxon>
    </lineage>
</organism>
<evidence type="ECO:0000313" key="2">
    <source>
        <dbReference type="EMBL" id="MBW3466855.1"/>
    </source>
</evidence>
<gene>
    <name evidence="2" type="ORF">EGN73_03380</name>
</gene>
<evidence type="ECO:0000256" key="1">
    <source>
        <dbReference type="SAM" id="Phobius"/>
    </source>
</evidence>
<dbReference type="AlphaFoldDB" id="A0A951MCF1"/>
<sequence>MFRVLHLTKYLKSRKSHAIIAVFTMFITSPFIVYSQIILQKKGEFKINSLSPIEILDYHSETQYFLGYTRTLDGLNLCLVNGDGEIIIQKKLVGEGPDRVKTSINCVAFSEEGEVWVQSPSEIVLLDQNLNIKTRTKYQSGTNIQIYGRIEYLEYYYPQNSFSKFTFSTIPNGTSAYLDGRDFRNSHLIEFLDFEHEKLFEIGPVSDRGNFKLLDKSIGSIYFPIFTIDRVNKKLFLTTSLDDEITIYDLKSQKLESRIKINHYEFKILNSGRIALSRLPSYNNRINLGARNHKIFSLEDGLMLLEYIQEIPSGIYEQKKALDSEYHHFKDPYYHKLILFNENKQLSEDIPMPNNGKLMISMPKNQLLFQIIDPEVEEDFIRYEIFEIVNE</sequence>
<keyword evidence="1" id="KW-1133">Transmembrane helix</keyword>